<proteinExistence type="inferred from homology"/>
<feature type="domain" description="Methyl-accepting transducer" evidence="4">
    <location>
        <begin position="1"/>
        <end position="104"/>
    </location>
</feature>
<dbReference type="PANTHER" id="PTHR43531">
    <property type="entry name" value="PROTEIN ICFG"/>
    <property type="match status" value="1"/>
</dbReference>
<keyword evidence="1" id="KW-0488">Methylation</keyword>
<dbReference type="PANTHER" id="PTHR43531:SF14">
    <property type="entry name" value="METHYL-ACCEPTING CHEMOTAXIS PROTEIN I-RELATED"/>
    <property type="match status" value="1"/>
</dbReference>
<dbReference type="PROSITE" id="PS50111">
    <property type="entry name" value="CHEMOTAXIS_TRANSDUC_2"/>
    <property type="match status" value="1"/>
</dbReference>
<dbReference type="InterPro" id="IPR051310">
    <property type="entry name" value="MCP_chemotaxis"/>
</dbReference>
<evidence type="ECO:0000256" key="2">
    <source>
        <dbReference type="ARBA" id="ARBA00029447"/>
    </source>
</evidence>
<keyword evidence="6" id="KW-1185">Reference proteome</keyword>
<evidence type="ECO:0000259" key="4">
    <source>
        <dbReference type="PROSITE" id="PS50111"/>
    </source>
</evidence>
<name>A0A0K8P7B7_PISS1</name>
<dbReference type="GO" id="GO:0007165">
    <property type="term" value="P:signal transduction"/>
    <property type="evidence" value="ECO:0007669"/>
    <property type="project" value="UniProtKB-KW"/>
</dbReference>
<dbReference type="AlphaFoldDB" id="A0A0K8P7B7"/>
<comment type="caution">
    <text evidence="5">The sequence shown here is derived from an EMBL/GenBank/DDBJ whole genome shotgun (WGS) entry which is preliminary data.</text>
</comment>
<dbReference type="GO" id="GO:0006935">
    <property type="term" value="P:chemotaxis"/>
    <property type="evidence" value="ECO:0007669"/>
    <property type="project" value="TreeGrafter"/>
</dbReference>
<dbReference type="Gene3D" id="1.10.287.950">
    <property type="entry name" value="Methyl-accepting chemotaxis protein"/>
    <property type="match status" value="1"/>
</dbReference>
<dbReference type="SUPFAM" id="SSF58104">
    <property type="entry name" value="Methyl-accepting chemotaxis protein (MCP) signaling domain"/>
    <property type="match status" value="1"/>
</dbReference>
<gene>
    <name evidence="5" type="ORF">ISF6_4975</name>
</gene>
<dbReference type="Pfam" id="PF00015">
    <property type="entry name" value="MCPsignal"/>
    <property type="match status" value="1"/>
</dbReference>
<accession>A0A0K8P7B7</accession>
<dbReference type="InterPro" id="IPR004089">
    <property type="entry name" value="MCPsignal_dom"/>
</dbReference>
<dbReference type="GO" id="GO:0004888">
    <property type="term" value="F:transmembrane signaling receptor activity"/>
    <property type="evidence" value="ECO:0007669"/>
    <property type="project" value="TreeGrafter"/>
</dbReference>
<dbReference type="STRING" id="1547922.ISF6_4975"/>
<dbReference type="GO" id="GO:0005886">
    <property type="term" value="C:plasma membrane"/>
    <property type="evidence" value="ECO:0007669"/>
    <property type="project" value="TreeGrafter"/>
</dbReference>
<evidence type="ECO:0000313" key="5">
    <source>
        <dbReference type="EMBL" id="GAP38517.1"/>
    </source>
</evidence>
<reference evidence="5 6" key="2">
    <citation type="journal article" date="2016" name="Science">
        <title>A bacterium that degrades and assimilates poly(ethylene terephthalate).</title>
        <authorList>
            <person name="Yoshida S."/>
            <person name="Hiraga K."/>
            <person name="Takehana T."/>
            <person name="Taniguchi I."/>
            <person name="Yamaji H."/>
            <person name="Maeda Y."/>
            <person name="Toyohara K."/>
            <person name="Miyamoto K."/>
            <person name="Kimura Y."/>
            <person name="Oda K."/>
        </authorList>
    </citation>
    <scope>NUCLEOTIDE SEQUENCE [LARGE SCALE GENOMIC DNA]</scope>
    <source>
        <strain evidence="6">NBRC 110686 / TISTR 2288 / 201-F6</strain>
    </source>
</reference>
<reference evidence="6" key="1">
    <citation type="submission" date="2015-07" db="EMBL/GenBank/DDBJ databases">
        <title>Discovery of a poly(ethylene terephthalate assimilation.</title>
        <authorList>
            <person name="Yoshida S."/>
            <person name="Hiraga K."/>
            <person name="Takehana T."/>
            <person name="Taniguchi I."/>
            <person name="Yamaji H."/>
            <person name="Maeda Y."/>
            <person name="Toyohara K."/>
            <person name="Miyamoto K."/>
            <person name="Kimura Y."/>
            <person name="Oda K."/>
        </authorList>
    </citation>
    <scope>NUCLEOTIDE SEQUENCE [LARGE SCALE GENOMIC DNA]</scope>
    <source>
        <strain evidence="6">NBRC 110686 / TISTR 2288 / 201-F6</strain>
    </source>
</reference>
<sequence>MAGEVRALAQRAGTAAGDIRRLIDTSAQGVADGSREVGEAGRAMGALVEQVRQVAQLVGTLSASQAEQRRGIGQIGQAMNQLDEATQRNAALVEESAAAAASLRTQSERMAGTVARFQLAG</sequence>
<comment type="similarity">
    <text evidence="2">Belongs to the methyl-accepting chemotaxis (MCP) protein family.</text>
</comment>
<protein>
    <submittedName>
        <fullName evidence="5">Methyl-accepting chemotaxis protein I</fullName>
    </submittedName>
</protein>
<evidence type="ECO:0000256" key="3">
    <source>
        <dbReference type="PROSITE-ProRule" id="PRU00284"/>
    </source>
</evidence>
<dbReference type="EMBL" id="BBYR01000078">
    <property type="protein sequence ID" value="GAP38517.1"/>
    <property type="molecule type" value="Genomic_DNA"/>
</dbReference>
<evidence type="ECO:0000256" key="1">
    <source>
        <dbReference type="ARBA" id="ARBA00022481"/>
    </source>
</evidence>
<organism evidence="5 6">
    <name type="scientific">Piscinibacter sakaiensis</name>
    <name type="common">Ideonella sakaiensis</name>
    <dbReference type="NCBI Taxonomy" id="1547922"/>
    <lineage>
        <taxon>Bacteria</taxon>
        <taxon>Pseudomonadati</taxon>
        <taxon>Pseudomonadota</taxon>
        <taxon>Betaproteobacteria</taxon>
        <taxon>Burkholderiales</taxon>
        <taxon>Sphaerotilaceae</taxon>
        <taxon>Piscinibacter</taxon>
    </lineage>
</organism>
<evidence type="ECO:0000313" key="6">
    <source>
        <dbReference type="Proteomes" id="UP000037660"/>
    </source>
</evidence>
<dbReference type="Proteomes" id="UP000037660">
    <property type="component" value="Unassembled WGS sequence"/>
</dbReference>
<keyword evidence="3" id="KW-0807">Transducer</keyword>